<evidence type="ECO:0000256" key="6">
    <source>
        <dbReference type="SAM" id="Phobius"/>
    </source>
</evidence>
<dbReference type="Gene3D" id="1.20.1250.20">
    <property type="entry name" value="MFS general substrate transporter like domains"/>
    <property type="match status" value="1"/>
</dbReference>
<evidence type="ECO:0000313" key="9">
    <source>
        <dbReference type="Proteomes" id="UP000632740"/>
    </source>
</evidence>
<dbReference type="AlphaFoldDB" id="A0A919P2E2"/>
<dbReference type="PANTHER" id="PTHR43124:SF3">
    <property type="entry name" value="CHLORAMPHENICOL EFFLUX PUMP RV0191"/>
    <property type="match status" value="1"/>
</dbReference>
<dbReference type="InterPro" id="IPR036259">
    <property type="entry name" value="MFS_trans_sf"/>
</dbReference>
<evidence type="ECO:0000256" key="2">
    <source>
        <dbReference type="ARBA" id="ARBA00022475"/>
    </source>
</evidence>
<evidence type="ECO:0000256" key="1">
    <source>
        <dbReference type="ARBA" id="ARBA00004651"/>
    </source>
</evidence>
<dbReference type="InterPro" id="IPR020846">
    <property type="entry name" value="MFS_dom"/>
</dbReference>
<sequence>MSKSSVADMALTQTSTARTGLPWPSLAVLGGATFVMVTGEMLPTAVLPQMSADLGVTQARTGLLVSLWAATVVVATFPLVRLARRWDRRTVVTGALVVFALASALTAAAPGYEVAVAGRLLGAAVCGLLWATVNAHTADIVDPRRLATAVSVVLGGATLGTVIGVPLASLVARTWDWRAAFAALAVLGVVAAGLVRAVVVGAGTAGGATTAPDDERAAAPAGQLRPVLVVAGLVGLVLVGHFAAFTFVTRLAADAATALPGGMSTALLVLGTSSAVGLALVGRVRDGWTGPVLVAATGLVAASLLAFAVVGGRPVAGLAVLVVWGLTSGTLPPLAQTLIMRVAGPEHRTTAGTVIPVVFNGGIAVGAALGSLLVDRAGPGALPVPSALVVAVAAVGLVAGIRPRRDVAGVPQARVARPLAEPCPS</sequence>
<evidence type="ECO:0000259" key="7">
    <source>
        <dbReference type="PROSITE" id="PS50850"/>
    </source>
</evidence>
<reference evidence="8" key="1">
    <citation type="submission" date="2021-01" db="EMBL/GenBank/DDBJ databases">
        <title>Whole genome shotgun sequence of Cellulomonas chitinilytica NBRC 110799.</title>
        <authorList>
            <person name="Komaki H."/>
            <person name="Tamura T."/>
        </authorList>
    </citation>
    <scope>NUCLEOTIDE SEQUENCE</scope>
    <source>
        <strain evidence="8">NBRC 110799</strain>
    </source>
</reference>
<feature type="transmembrane region" description="Helical" evidence="6">
    <location>
        <begin position="380"/>
        <end position="401"/>
    </location>
</feature>
<evidence type="ECO:0000313" key="8">
    <source>
        <dbReference type="EMBL" id="GIG22047.1"/>
    </source>
</evidence>
<feature type="transmembrane region" description="Helical" evidence="6">
    <location>
        <begin position="21"/>
        <end position="39"/>
    </location>
</feature>
<dbReference type="Pfam" id="PF07690">
    <property type="entry name" value="MFS_1"/>
    <property type="match status" value="1"/>
</dbReference>
<keyword evidence="5 6" id="KW-0472">Membrane</keyword>
<dbReference type="CDD" id="cd17324">
    <property type="entry name" value="MFS_NepI_like"/>
    <property type="match status" value="1"/>
</dbReference>
<feature type="transmembrane region" description="Helical" evidence="6">
    <location>
        <begin position="227"/>
        <end position="249"/>
    </location>
</feature>
<dbReference type="Proteomes" id="UP000632740">
    <property type="component" value="Unassembled WGS sequence"/>
</dbReference>
<dbReference type="PANTHER" id="PTHR43124">
    <property type="entry name" value="PURINE EFFLUX PUMP PBUE"/>
    <property type="match status" value="1"/>
</dbReference>
<comment type="subcellular location">
    <subcellularLocation>
        <location evidence="1">Cell membrane</location>
        <topology evidence="1">Multi-pass membrane protein</topology>
    </subcellularLocation>
</comment>
<feature type="transmembrane region" description="Helical" evidence="6">
    <location>
        <begin position="288"/>
        <end position="310"/>
    </location>
</feature>
<accession>A0A919P2E2</accession>
<organism evidence="8 9">
    <name type="scientific">Cellulomonas chitinilytica</name>
    <dbReference type="NCBI Taxonomy" id="398759"/>
    <lineage>
        <taxon>Bacteria</taxon>
        <taxon>Bacillati</taxon>
        <taxon>Actinomycetota</taxon>
        <taxon>Actinomycetes</taxon>
        <taxon>Micrococcales</taxon>
        <taxon>Cellulomonadaceae</taxon>
        <taxon>Cellulomonas</taxon>
    </lineage>
</organism>
<gene>
    <name evidence="8" type="primary">yddA</name>
    <name evidence="8" type="ORF">Cch01nite_27710</name>
</gene>
<dbReference type="PROSITE" id="PS50850">
    <property type="entry name" value="MFS"/>
    <property type="match status" value="1"/>
</dbReference>
<name>A0A919P2E2_9CELL</name>
<proteinExistence type="predicted"/>
<dbReference type="InterPro" id="IPR050189">
    <property type="entry name" value="MFS_Efflux_Transporters"/>
</dbReference>
<feature type="transmembrane region" description="Helical" evidence="6">
    <location>
        <begin position="261"/>
        <end position="281"/>
    </location>
</feature>
<feature type="transmembrane region" description="Helical" evidence="6">
    <location>
        <begin position="59"/>
        <end position="79"/>
    </location>
</feature>
<comment type="caution">
    <text evidence="8">The sequence shown here is derived from an EMBL/GenBank/DDBJ whole genome shotgun (WGS) entry which is preliminary data.</text>
</comment>
<protein>
    <submittedName>
        <fullName evidence="8">MFS transporter</fullName>
    </submittedName>
</protein>
<feature type="transmembrane region" description="Helical" evidence="6">
    <location>
        <begin position="180"/>
        <end position="206"/>
    </location>
</feature>
<feature type="domain" description="Major facilitator superfamily (MFS) profile" evidence="7">
    <location>
        <begin position="25"/>
        <end position="404"/>
    </location>
</feature>
<dbReference type="GO" id="GO:0005886">
    <property type="term" value="C:plasma membrane"/>
    <property type="evidence" value="ECO:0007669"/>
    <property type="project" value="UniProtKB-SubCell"/>
</dbReference>
<feature type="transmembrane region" description="Helical" evidence="6">
    <location>
        <begin position="116"/>
        <end position="134"/>
    </location>
</feature>
<feature type="transmembrane region" description="Helical" evidence="6">
    <location>
        <begin position="91"/>
        <end position="110"/>
    </location>
</feature>
<dbReference type="GO" id="GO:0022857">
    <property type="term" value="F:transmembrane transporter activity"/>
    <property type="evidence" value="ECO:0007669"/>
    <property type="project" value="InterPro"/>
</dbReference>
<keyword evidence="4 6" id="KW-1133">Transmembrane helix</keyword>
<keyword evidence="2" id="KW-1003">Cell membrane</keyword>
<feature type="transmembrane region" description="Helical" evidence="6">
    <location>
        <begin position="316"/>
        <end position="339"/>
    </location>
</feature>
<evidence type="ECO:0000256" key="5">
    <source>
        <dbReference type="ARBA" id="ARBA00023136"/>
    </source>
</evidence>
<feature type="transmembrane region" description="Helical" evidence="6">
    <location>
        <begin position="351"/>
        <end position="374"/>
    </location>
</feature>
<keyword evidence="3 6" id="KW-0812">Transmembrane</keyword>
<feature type="transmembrane region" description="Helical" evidence="6">
    <location>
        <begin position="146"/>
        <end position="168"/>
    </location>
</feature>
<evidence type="ECO:0000256" key="4">
    <source>
        <dbReference type="ARBA" id="ARBA00022989"/>
    </source>
</evidence>
<keyword evidence="9" id="KW-1185">Reference proteome</keyword>
<evidence type="ECO:0000256" key="3">
    <source>
        <dbReference type="ARBA" id="ARBA00022692"/>
    </source>
</evidence>
<dbReference type="InterPro" id="IPR011701">
    <property type="entry name" value="MFS"/>
</dbReference>
<dbReference type="SUPFAM" id="SSF103473">
    <property type="entry name" value="MFS general substrate transporter"/>
    <property type="match status" value="1"/>
</dbReference>
<dbReference type="EMBL" id="BONK01000009">
    <property type="protein sequence ID" value="GIG22047.1"/>
    <property type="molecule type" value="Genomic_DNA"/>
</dbReference>